<dbReference type="GO" id="GO:0016705">
    <property type="term" value="F:oxidoreductase activity, acting on paired donors, with incorporation or reduction of molecular oxygen"/>
    <property type="evidence" value="ECO:0007669"/>
    <property type="project" value="InterPro"/>
</dbReference>
<evidence type="ECO:0000313" key="8">
    <source>
        <dbReference type="EMBL" id="KAK4789341.1"/>
    </source>
</evidence>
<dbReference type="Proteomes" id="UP001346149">
    <property type="component" value="Unassembled WGS sequence"/>
</dbReference>
<dbReference type="InterPro" id="IPR002401">
    <property type="entry name" value="Cyt_P450_E_grp-I"/>
</dbReference>
<organism evidence="8 9">
    <name type="scientific">Trapa natans</name>
    <name type="common">Water chestnut</name>
    <dbReference type="NCBI Taxonomy" id="22666"/>
    <lineage>
        <taxon>Eukaryota</taxon>
        <taxon>Viridiplantae</taxon>
        <taxon>Streptophyta</taxon>
        <taxon>Embryophyta</taxon>
        <taxon>Tracheophyta</taxon>
        <taxon>Spermatophyta</taxon>
        <taxon>Magnoliopsida</taxon>
        <taxon>eudicotyledons</taxon>
        <taxon>Gunneridae</taxon>
        <taxon>Pentapetalae</taxon>
        <taxon>rosids</taxon>
        <taxon>malvids</taxon>
        <taxon>Myrtales</taxon>
        <taxon>Lythraceae</taxon>
        <taxon>Trapa</taxon>
    </lineage>
</organism>
<keyword evidence="4 5" id="KW-0408">Iron</keyword>
<evidence type="ECO:0000256" key="1">
    <source>
        <dbReference type="ARBA" id="ARBA00010617"/>
    </source>
</evidence>
<sequence>MTLPMDFQQAFSLLSLLLICIYLFLLRRTGRPSSGGGLPPGPRPLPLLGNILDLGRRPHQALAELTRKYGPVMTLRLGTVATVVVSSRETAREVLQKNDHAMSSRTIPDVVRARGHYKHSLVWLPATAKWKTFRRACSMQILSRQKLESTESLRRKKVDEMLNHLRESAASGRAVDVGQAAFTTVMNLMWNTLFSVDLLNHHEDESGMELKKLLWGMMREGGRPNISDFFPALRWIDLQGARRRMEAYFGRLFEVFDDIVEEKMRARASTDGSPSQACDMLDSLLDLRDSLELSREDINGLLADLVVAGVDTTSTVIEWAMAELLRHPEKMAKARAEMEGVLGRGSEVRESDIQRLPYLQAVVKETLRLFQPFLLPHRVDKEDVEISGFKIPKGTQVLVNLWAMGRDPRVWEDPDRFEPERFMELDIDTKGADFELIPFGSGRRMCPGMPLAHRTVHLILGSLVHSFEWKLGNGERHETVDMTEKLGIVLHKAKQLYAIPTV</sequence>
<dbReference type="GO" id="GO:0020037">
    <property type="term" value="F:heme binding"/>
    <property type="evidence" value="ECO:0007669"/>
    <property type="project" value="InterPro"/>
</dbReference>
<evidence type="ECO:0000256" key="3">
    <source>
        <dbReference type="ARBA" id="ARBA00023002"/>
    </source>
</evidence>
<dbReference type="PRINTS" id="PR00385">
    <property type="entry name" value="P450"/>
</dbReference>
<dbReference type="PRINTS" id="PR00463">
    <property type="entry name" value="EP450I"/>
</dbReference>
<dbReference type="SUPFAM" id="SSF48264">
    <property type="entry name" value="Cytochrome P450"/>
    <property type="match status" value="1"/>
</dbReference>
<keyword evidence="7" id="KW-0472">Membrane</keyword>
<evidence type="ECO:0000256" key="7">
    <source>
        <dbReference type="SAM" id="Phobius"/>
    </source>
</evidence>
<dbReference type="Gene3D" id="1.10.630.10">
    <property type="entry name" value="Cytochrome P450"/>
    <property type="match status" value="1"/>
</dbReference>
<feature type="binding site" description="axial binding residue" evidence="5">
    <location>
        <position position="446"/>
    </location>
    <ligand>
        <name>heme</name>
        <dbReference type="ChEBI" id="CHEBI:30413"/>
    </ligand>
    <ligandPart>
        <name>Fe</name>
        <dbReference type="ChEBI" id="CHEBI:18248"/>
    </ligandPart>
</feature>
<dbReference type="FunFam" id="1.10.630.10:FF:000007">
    <property type="entry name" value="Cytochrome P450 76C4"/>
    <property type="match status" value="1"/>
</dbReference>
<evidence type="ECO:0000256" key="2">
    <source>
        <dbReference type="ARBA" id="ARBA00022723"/>
    </source>
</evidence>
<accession>A0AAN7LN13</accession>
<dbReference type="InterPro" id="IPR001128">
    <property type="entry name" value="Cyt_P450"/>
</dbReference>
<comment type="cofactor">
    <cofactor evidence="5">
        <name>heme</name>
        <dbReference type="ChEBI" id="CHEBI:30413"/>
    </cofactor>
</comment>
<dbReference type="AlphaFoldDB" id="A0AAN7LN13"/>
<dbReference type="InterPro" id="IPR017972">
    <property type="entry name" value="Cyt_P450_CS"/>
</dbReference>
<dbReference type="InterPro" id="IPR036396">
    <property type="entry name" value="Cyt_P450_sf"/>
</dbReference>
<protein>
    <recommendedName>
        <fullName evidence="10">Cytochrome P450</fullName>
    </recommendedName>
</protein>
<evidence type="ECO:0000256" key="6">
    <source>
        <dbReference type="RuleBase" id="RU000461"/>
    </source>
</evidence>
<keyword evidence="9" id="KW-1185">Reference proteome</keyword>
<name>A0AAN7LN13_TRANT</name>
<keyword evidence="7" id="KW-1133">Transmembrane helix</keyword>
<keyword evidence="7" id="KW-0812">Transmembrane</keyword>
<keyword evidence="6" id="KW-0503">Monooxygenase</keyword>
<evidence type="ECO:0000256" key="4">
    <source>
        <dbReference type="ARBA" id="ARBA00023004"/>
    </source>
</evidence>
<reference evidence="8 9" key="1">
    <citation type="journal article" date="2023" name="Hortic Res">
        <title>Pangenome of water caltrop reveals structural variations and asymmetric subgenome divergence after allopolyploidization.</title>
        <authorList>
            <person name="Zhang X."/>
            <person name="Chen Y."/>
            <person name="Wang L."/>
            <person name="Yuan Y."/>
            <person name="Fang M."/>
            <person name="Shi L."/>
            <person name="Lu R."/>
            <person name="Comes H.P."/>
            <person name="Ma Y."/>
            <person name="Chen Y."/>
            <person name="Huang G."/>
            <person name="Zhou Y."/>
            <person name="Zheng Z."/>
            <person name="Qiu Y."/>
        </authorList>
    </citation>
    <scope>NUCLEOTIDE SEQUENCE [LARGE SCALE GENOMIC DNA]</scope>
    <source>
        <strain evidence="8">F231</strain>
    </source>
</reference>
<dbReference type="Pfam" id="PF00067">
    <property type="entry name" value="p450"/>
    <property type="match status" value="1"/>
</dbReference>
<evidence type="ECO:0000313" key="9">
    <source>
        <dbReference type="Proteomes" id="UP001346149"/>
    </source>
</evidence>
<dbReference type="PANTHER" id="PTHR47950">
    <property type="entry name" value="CYTOCHROME P450, FAMILY 76, SUBFAMILY C, POLYPEPTIDE 5-RELATED"/>
    <property type="match status" value="1"/>
</dbReference>
<dbReference type="PANTHER" id="PTHR47950:SF44">
    <property type="entry name" value="CYTOCHROME P450, FAMILY 76, SUBFAMILY C, POLYPEPTIDE 5-RELATED"/>
    <property type="match status" value="1"/>
</dbReference>
<gene>
    <name evidence="8" type="ORF">SAY86_020660</name>
</gene>
<keyword evidence="2 5" id="KW-0479">Metal-binding</keyword>
<comment type="similarity">
    <text evidence="1 6">Belongs to the cytochrome P450 family.</text>
</comment>
<keyword evidence="3 6" id="KW-0560">Oxidoreductase</keyword>
<dbReference type="EMBL" id="JAXQNO010000011">
    <property type="protein sequence ID" value="KAK4789341.1"/>
    <property type="molecule type" value="Genomic_DNA"/>
</dbReference>
<dbReference type="GO" id="GO:0005506">
    <property type="term" value="F:iron ion binding"/>
    <property type="evidence" value="ECO:0007669"/>
    <property type="project" value="InterPro"/>
</dbReference>
<comment type="caution">
    <text evidence="8">The sequence shown here is derived from an EMBL/GenBank/DDBJ whole genome shotgun (WGS) entry which is preliminary data.</text>
</comment>
<dbReference type="CDD" id="cd11073">
    <property type="entry name" value="CYP76-like"/>
    <property type="match status" value="1"/>
</dbReference>
<evidence type="ECO:0000256" key="5">
    <source>
        <dbReference type="PIRSR" id="PIRSR602401-1"/>
    </source>
</evidence>
<keyword evidence="5 6" id="KW-0349">Heme</keyword>
<dbReference type="PROSITE" id="PS00086">
    <property type="entry name" value="CYTOCHROME_P450"/>
    <property type="match status" value="1"/>
</dbReference>
<dbReference type="GO" id="GO:0004497">
    <property type="term" value="F:monooxygenase activity"/>
    <property type="evidence" value="ECO:0007669"/>
    <property type="project" value="UniProtKB-KW"/>
</dbReference>
<proteinExistence type="inferred from homology"/>
<evidence type="ECO:0008006" key="10">
    <source>
        <dbReference type="Google" id="ProtNLM"/>
    </source>
</evidence>
<feature type="transmembrane region" description="Helical" evidence="7">
    <location>
        <begin position="6"/>
        <end position="25"/>
    </location>
</feature>